<evidence type="ECO:0000259" key="6">
    <source>
        <dbReference type="Pfam" id="PF00881"/>
    </source>
</evidence>
<keyword evidence="4" id="KW-0288">FMN</keyword>
<reference evidence="7 8" key="1">
    <citation type="submission" date="2009-04" db="EMBL/GenBank/DDBJ databases">
        <authorList>
            <person name="Sebastian Y."/>
            <person name="Madupu R."/>
            <person name="Durkin A.S."/>
            <person name="Torralba M."/>
            <person name="Methe B."/>
            <person name="Sutton G.G."/>
            <person name="Strausberg R.L."/>
            <person name="Nelson K.E."/>
        </authorList>
    </citation>
    <scope>NUCLEOTIDE SEQUENCE [LARGE SCALE GENOMIC DNA]</scope>
    <source>
        <strain evidence="8">ATCC 35406 / BCRC 14492 / JCM 8526 / NCTC 13058 / HG 370</strain>
    </source>
</reference>
<dbReference type="AlphaFoldDB" id="C3J8G6"/>
<dbReference type="STRING" id="553175.POREN0001_1415"/>
<evidence type="ECO:0000256" key="3">
    <source>
        <dbReference type="ARBA" id="ARBA00022630"/>
    </source>
</evidence>
<feature type="domain" description="Nitroreductase" evidence="6">
    <location>
        <begin position="102"/>
        <end position="187"/>
    </location>
</feature>
<dbReference type="Proteomes" id="UP000004295">
    <property type="component" value="Unassembled WGS sequence"/>
</dbReference>
<dbReference type="CDD" id="cd02150">
    <property type="entry name" value="nitroreductase"/>
    <property type="match status" value="1"/>
</dbReference>
<dbReference type="RefSeq" id="WP_004332064.1">
    <property type="nucleotide sequence ID" value="NZ_ACNN01000005.1"/>
</dbReference>
<evidence type="ECO:0000256" key="5">
    <source>
        <dbReference type="ARBA" id="ARBA00023002"/>
    </source>
</evidence>
<dbReference type="SUPFAM" id="SSF55469">
    <property type="entry name" value="FMN-dependent nitroreductase-like"/>
    <property type="match status" value="1"/>
</dbReference>
<comment type="caution">
    <text evidence="7">The sequence shown here is derived from an EMBL/GenBank/DDBJ whole genome shotgun (WGS) entry which is preliminary data.</text>
</comment>
<dbReference type="InterPro" id="IPR029479">
    <property type="entry name" value="Nitroreductase"/>
</dbReference>
<keyword evidence="3" id="KW-0285">Flavoprotein</keyword>
<organism evidence="7 8">
    <name type="scientific">Porphyromonas endodontalis (strain ATCC 35406 / DSM 24491 / JCM 8526 / CCUG 16442 / BCRC 14492 / NCTC 13058 / HG 370)</name>
    <name type="common">Bacteroides endodontalis</name>
    <dbReference type="NCBI Taxonomy" id="553175"/>
    <lineage>
        <taxon>Bacteria</taxon>
        <taxon>Pseudomonadati</taxon>
        <taxon>Bacteroidota</taxon>
        <taxon>Bacteroidia</taxon>
        <taxon>Bacteroidales</taxon>
        <taxon>Porphyromonadaceae</taxon>
        <taxon>Porphyromonas</taxon>
    </lineage>
</organism>
<dbReference type="GeneID" id="93365707"/>
<evidence type="ECO:0000313" key="8">
    <source>
        <dbReference type="Proteomes" id="UP000004295"/>
    </source>
</evidence>
<dbReference type="PANTHER" id="PTHR43673:SF2">
    <property type="entry name" value="NITROREDUCTASE"/>
    <property type="match status" value="1"/>
</dbReference>
<proteinExistence type="inferred from homology"/>
<keyword evidence="8" id="KW-1185">Reference proteome</keyword>
<dbReference type="eggNOG" id="COG0778">
    <property type="taxonomic scope" value="Bacteria"/>
</dbReference>
<comment type="similarity">
    <text evidence="2">Belongs to the nitroreductase family.</text>
</comment>
<comment type="cofactor">
    <cofactor evidence="1">
        <name>FMN</name>
        <dbReference type="ChEBI" id="CHEBI:58210"/>
    </cofactor>
</comment>
<accession>C3J8G6</accession>
<dbReference type="InterPro" id="IPR000415">
    <property type="entry name" value="Nitroreductase-like"/>
</dbReference>
<evidence type="ECO:0000256" key="4">
    <source>
        <dbReference type="ARBA" id="ARBA00022643"/>
    </source>
</evidence>
<evidence type="ECO:0000313" key="7">
    <source>
        <dbReference type="EMBL" id="EEN83597.1"/>
    </source>
</evidence>
<dbReference type="GO" id="GO:0016491">
    <property type="term" value="F:oxidoreductase activity"/>
    <property type="evidence" value="ECO:0007669"/>
    <property type="project" value="UniProtKB-KW"/>
</dbReference>
<gene>
    <name evidence="7" type="ORF">POREN0001_1415</name>
</gene>
<dbReference type="PANTHER" id="PTHR43673">
    <property type="entry name" value="NAD(P)H NITROREDUCTASE YDGI-RELATED"/>
    <property type="match status" value="1"/>
</dbReference>
<keyword evidence="5" id="KW-0560">Oxidoreductase</keyword>
<evidence type="ECO:0000256" key="2">
    <source>
        <dbReference type="ARBA" id="ARBA00007118"/>
    </source>
</evidence>
<dbReference type="EMBL" id="ACNN01000005">
    <property type="protein sequence ID" value="EEN83597.1"/>
    <property type="molecule type" value="Genomic_DNA"/>
</dbReference>
<dbReference type="Pfam" id="PF00881">
    <property type="entry name" value="Nitroreductase"/>
    <property type="match status" value="2"/>
</dbReference>
<evidence type="ECO:0000256" key="1">
    <source>
        <dbReference type="ARBA" id="ARBA00001917"/>
    </source>
</evidence>
<feature type="domain" description="Nitroreductase" evidence="6">
    <location>
        <begin position="43"/>
        <end position="98"/>
    </location>
</feature>
<protein>
    <submittedName>
        <fullName evidence="7">Nitroreductase family protein</fullName>
    </submittedName>
</protein>
<name>C3J8G6_POREA</name>
<dbReference type="Gene3D" id="3.40.109.10">
    <property type="entry name" value="NADH Oxidase"/>
    <property type="match status" value="1"/>
</dbReference>
<sequence length="211" mass="23108">MKTSMILNVVLAIALVFLCYKVAVTGEKKGEKQDTSEVVLNNILERTSIRSYQDQSVEEEKIEKLLRAGMAAPTAKNKQPWHFIVVTEKELLQKLAEANPHAAMAAKAPLAIVVCGDMTKALDGDARDFWIQDCSAASENILLAATGMGLGAVWTGAYPAKERYTAVSEVLGLPESLIPLNTIVIGYPDTEATPKDKWTEENISYNMYGEE</sequence>